<comment type="caution">
    <text evidence="1">The sequence shown here is derived from an EMBL/GenBank/DDBJ whole genome shotgun (WGS) entry which is preliminary data.</text>
</comment>
<sequence length="96" mass="10697">MGLNLGAVMVPVGWQNRTLVLPDPTPTPPMEVGVFPLARRDFRHVRGGEVKVAVARYGDIHAFAWYVGGGWLTLNRGRRLRTRSHHGVEDGRKKQG</sequence>
<dbReference type="AlphaFoldDB" id="A0A430SD15"/>
<dbReference type="RefSeq" id="WP_126164496.1">
    <property type="nucleotide sequence ID" value="NZ_PELO01000045.1"/>
</dbReference>
<name>A0A430SD15_THESC</name>
<gene>
    <name evidence="1" type="ORF">CSW33_01750</name>
</gene>
<dbReference type="EMBL" id="PEMD01000034">
    <property type="protein sequence ID" value="RTH34418.1"/>
    <property type="molecule type" value="Genomic_DNA"/>
</dbReference>
<evidence type="ECO:0000313" key="2">
    <source>
        <dbReference type="Proteomes" id="UP000286928"/>
    </source>
</evidence>
<accession>A0A430SD15</accession>
<evidence type="ECO:0000313" key="1">
    <source>
        <dbReference type="EMBL" id="RTH34418.1"/>
    </source>
</evidence>
<organism evidence="1 2">
    <name type="scientific">Thermus scotoductus</name>
    <dbReference type="NCBI Taxonomy" id="37636"/>
    <lineage>
        <taxon>Bacteria</taxon>
        <taxon>Thermotogati</taxon>
        <taxon>Deinococcota</taxon>
        <taxon>Deinococci</taxon>
        <taxon>Thermales</taxon>
        <taxon>Thermaceae</taxon>
        <taxon>Thermus</taxon>
    </lineage>
</organism>
<protein>
    <submittedName>
        <fullName evidence="1">Uncharacterized protein</fullName>
    </submittedName>
</protein>
<dbReference type="Proteomes" id="UP000286928">
    <property type="component" value="Unassembled WGS sequence"/>
</dbReference>
<proteinExistence type="predicted"/>
<reference evidence="1 2" key="1">
    <citation type="journal article" date="2019" name="Extremophiles">
        <title>Biogeography of thermophiles and predominance of Thermus scotoductus in domestic water heaters.</title>
        <authorList>
            <person name="Wilpiszeski R.L."/>
            <person name="Zhang Z."/>
            <person name="House C.H."/>
        </authorList>
    </citation>
    <scope>NUCLEOTIDE SEQUENCE [LARGE SCALE GENOMIC DNA]</scope>
    <source>
        <strain evidence="1 2">20_S20</strain>
    </source>
</reference>